<dbReference type="EMBL" id="PGTY01000005">
    <property type="protein sequence ID" value="PJI84279.1"/>
    <property type="molecule type" value="Genomic_DNA"/>
</dbReference>
<dbReference type="Proteomes" id="UP000228531">
    <property type="component" value="Unassembled WGS sequence"/>
</dbReference>
<keyword evidence="1" id="KW-0732">Signal</keyword>
<dbReference type="AlphaFoldDB" id="A0A2M8W041"/>
<evidence type="ECO:0008006" key="4">
    <source>
        <dbReference type="Google" id="ProtNLM"/>
    </source>
</evidence>
<feature type="chain" id="PRO_5014747513" description="Tat pathway signal sequence domain protein" evidence="1">
    <location>
        <begin position="24"/>
        <end position="136"/>
    </location>
</feature>
<gene>
    <name evidence="2" type="ORF">BC777_3820</name>
</gene>
<protein>
    <recommendedName>
        <fullName evidence="4">Tat pathway signal sequence domain protein</fullName>
    </recommendedName>
</protein>
<proteinExistence type="predicted"/>
<accession>A0A2M8W041</accession>
<evidence type="ECO:0000313" key="3">
    <source>
        <dbReference type="Proteomes" id="UP000228531"/>
    </source>
</evidence>
<dbReference type="OrthoDB" id="7707524at2"/>
<organism evidence="2 3">
    <name type="scientific">Yoonia maricola</name>
    <dbReference type="NCBI Taxonomy" id="420999"/>
    <lineage>
        <taxon>Bacteria</taxon>
        <taxon>Pseudomonadati</taxon>
        <taxon>Pseudomonadota</taxon>
        <taxon>Alphaproteobacteria</taxon>
        <taxon>Rhodobacterales</taxon>
        <taxon>Paracoccaceae</taxon>
        <taxon>Yoonia</taxon>
    </lineage>
</organism>
<feature type="signal peptide" evidence="1">
    <location>
        <begin position="1"/>
        <end position="23"/>
    </location>
</feature>
<keyword evidence="3" id="KW-1185">Reference proteome</keyword>
<name>A0A2M8W041_9RHOB</name>
<evidence type="ECO:0000256" key="1">
    <source>
        <dbReference type="SAM" id="SignalP"/>
    </source>
</evidence>
<dbReference type="RefSeq" id="WP_100369756.1">
    <property type="nucleotide sequence ID" value="NZ_PGTY01000005.1"/>
</dbReference>
<sequence>MTRPLIASLFALSVAVPPSPALAQEQALSLQLDSLAQVETACRLTFVARNGFGSDLAALVVEAVAFDAEGGIAQISLLDLGALPSGSLRVRQFDLAGTACDGIGSVLINGVQRCEGADSCDSALSVSSRAGVELMK</sequence>
<comment type="caution">
    <text evidence="2">The sequence shown here is derived from an EMBL/GenBank/DDBJ whole genome shotgun (WGS) entry which is preliminary data.</text>
</comment>
<reference evidence="2 3" key="1">
    <citation type="submission" date="2017-11" db="EMBL/GenBank/DDBJ databases">
        <title>Genomic Encyclopedia of Archaeal and Bacterial Type Strains, Phase II (KMG-II): From Individual Species to Whole Genera.</title>
        <authorList>
            <person name="Goeker M."/>
        </authorList>
    </citation>
    <scope>NUCLEOTIDE SEQUENCE [LARGE SCALE GENOMIC DNA]</scope>
    <source>
        <strain evidence="2 3">DSM 29128</strain>
    </source>
</reference>
<evidence type="ECO:0000313" key="2">
    <source>
        <dbReference type="EMBL" id="PJI84279.1"/>
    </source>
</evidence>